<evidence type="ECO:0000313" key="2">
    <source>
        <dbReference type="Proteomes" id="UP000282028"/>
    </source>
</evidence>
<reference evidence="1 2" key="1">
    <citation type="submission" date="2018-10" db="EMBL/GenBank/DDBJ databases">
        <title>Phylogenomics of Brevibacillus.</title>
        <authorList>
            <person name="Dunlap C."/>
        </authorList>
    </citation>
    <scope>NUCLEOTIDE SEQUENCE [LARGE SCALE GENOMIC DNA]</scope>
    <source>
        <strain evidence="1 2">JCM 12215</strain>
    </source>
</reference>
<organism evidence="1 2">
    <name type="scientific">Brevibacillus invocatus</name>
    <dbReference type="NCBI Taxonomy" id="173959"/>
    <lineage>
        <taxon>Bacteria</taxon>
        <taxon>Bacillati</taxon>
        <taxon>Bacillota</taxon>
        <taxon>Bacilli</taxon>
        <taxon>Bacillales</taxon>
        <taxon>Paenibacillaceae</taxon>
        <taxon>Brevibacillus</taxon>
    </lineage>
</organism>
<proteinExistence type="predicted"/>
<protein>
    <submittedName>
        <fullName evidence="1">Uncharacterized protein</fullName>
    </submittedName>
</protein>
<sequence length="125" mass="13941">MLFSSLTPVFAAEARYGPFYIRPTDKGDYDGAYIHLSSGVDEFSVDYNYYGVHAGEKAHITWTLYDSNGDVVEFRDYGEGDAEKGSSLGFYNLEPGTRYQLIWESLTNNDTVGGFYVNVDGEASK</sequence>
<comment type="caution">
    <text evidence="1">The sequence shown here is derived from an EMBL/GenBank/DDBJ whole genome shotgun (WGS) entry which is preliminary data.</text>
</comment>
<dbReference type="AlphaFoldDB" id="A0A3M8C585"/>
<dbReference type="Proteomes" id="UP000282028">
    <property type="component" value="Unassembled WGS sequence"/>
</dbReference>
<keyword evidence="2" id="KW-1185">Reference proteome</keyword>
<name>A0A3M8C585_9BACL</name>
<dbReference type="RefSeq" id="WP_415783119.1">
    <property type="nucleotide sequence ID" value="NZ_CBCSBE010000043.1"/>
</dbReference>
<accession>A0A3M8C585</accession>
<dbReference type="EMBL" id="RHHR01000030">
    <property type="protein sequence ID" value="RNB70860.1"/>
    <property type="molecule type" value="Genomic_DNA"/>
</dbReference>
<evidence type="ECO:0000313" key="1">
    <source>
        <dbReference type="EMBL" id="RNB70860.1"/>
    </source>
</evidence>
<gene>
    <name evidence="1" type="ORF">EDM52_16410</name>
</gene>